<dbReference type="Proteomes" id="UP000653305">
    <property type="component" value="Unassembled WGS sequence"/>
</dbReference>
<dbReference type="PANTHER" id="PTHR11364">
    <property type="entry name" value="THIOSULFATE SULFERTANSFERASE"/>
    <property type="match status" value="1"/>
</dbReference>
<keyword evidence="4" id="KW-0670">Pyruvate</keyword>
<keyword evidence="1 4" id="KW-0808">Transferase</keyword>
<dbReference type="Pfam" id="PF00581">
    <property type="entry name" value="Rhodanese"/>
    <property type="match status" value="1"/>
</dbReference>
<feature type="domain" description="Rhodanese" evidence="3">
    <location>
        <begin position="2"/>
        <end position="67"/>
    </location>
</feature>
<dbReference type="PANTHER" id="PTHR11364:SF27">
    <property type="entry name" value="SULFURTRANSFERASE"/>
    <property type="match status" value="1"/>
</dbReference>
<proteinExistence type="predicted"/>
<dbReference type="GO" id="GO:0004792">
    <property type="term" value="F:thiosulfate-cyanide sulfurtransferase activity"/>
    <property type="evidence" value="ECO:0007669"/>
    <property type="project" value="TreeGrafter"/>
</dbReference>
<keyword evidence="2" id="KW-0677">Repeat</keyword>
<reference evidence="4" key="1">
    <citation type="submission" date="2020-07" db="EMBL/GenBank/DDBJ databases">
        <title>Ethylene signaling mediates host invasion by parasitic plants.</title>
        <authorList>
            <person name="Yoshida S."/>
        </authorList>
    </citation>
    <scope>NUCLEOTIDE SEQUENCE</scope>
    <source>
        <strain evidence="4">Okayama</strain>
    </source>
</reference>
<sequence>MLPSEEAFAAISTLGFENKDDIIVYDGKGIFSAARVWWMFRVFEHDRIWVLDGGLSRWRASGFDVESSALSDNISTTCGAVGKVYQGEQVGLITFQTNFRPHLMWKLEQLLLFFLEFTFHCIAWSILPAILKLLPTL</sequence>
<dbReference type="PROSITE" id="PS50206">
    <property type="entry name" value="RHODANESE_3"/>
    <property type="match status" value="1"/>
</dbReference>
<dbReference type="InterPro" id="IPR001763">
    <property type="entry name" value="Rhodanese-like_dom"/>
</dbReference>
<comment type="caution">
    <text evidence="4">The sequence shown here is derived from an EMBL/GenBank/DDBJ whole genome shotgun (WGS) entry which is preliminary data.</text>
</comment>
<dbReference type="GO" id="GO:0005739">
    <property type="term" value="C:mitochondrion"/>
    <property type="evidence" value="ECO:0007669"/>
    <property type="project" value="TreeGrafter"/>
</dbReference>
<evidence type="ECO:0000256" key="1">
    <source>
        <dbReference type="ARBA" id="ARBA00022679"/>
    </source>
</evidence>
<gene>
    <name evidence="4" type="ORF">PHJA_000692100</name>
</gene>
<evidence type="ECO:0000259" key="3">
    <source>
        <dbReference type="PROSITE" id="PS50206"/>
    </source>
</evidence>
<dbReference type="InterPro" id="IPR045078">
    <property type="entry name" value="TST/MPST-like"/>
</dbReference>
<accession>A0A830BLH0</accession>
<keyword evidence="5" id="KW-1185">Reference proteome</keyword>
<organism evidence="4 5">
    <name type="scientific">Phtheirospermum japonicum</name>
    <dbReference type="NCBI Taxonomy" id="374723"/>
    <lineage>
        <taxon>Eukaryota</taxon>
        <taxon>Viridiplantae</taxon>
        <taxon>Streptophyta</taxon>
        <taxon>Embryophyta</taxon>
        <taxon>Tracheophyta</taxon>
        <taxon>Spermatophyta</taxon>
        <taxon>Magnoliopsida</taxon>
        <taxon>eudicotyledons</taxon>
        <taxon>Gunneridae</taxon>
        <taxon>Pentapetalae</taxon>
        <taxon>asterids</taxon>
        <taxon>lamiids</taxon>
        <taxon>Lamiales</taxon>
        <taxon>Orobanchaceae</taxon>
        <taxon>Orobanchaceae incertae sedis</taxon>
        <taxon>Phtheirospermum</taxon>
    </lineage>
</organism>
<dbReference type="SUPFAM" id="SSF52821">
    <property type="entry name" value="Rhodanese/Cell cycle control phosphatase"/>
    <property type="match status" value="1"/>
</dbReference>
<dbReference type="InterPro" id="IPR036873">
    <property type="entry name" value="Rhodanese-like_dom_sf"/>
</dbReference>
<dbReference type="Gene3D" id="3.40.250.10">
    <property type="entry name" value="Rhodanese-like domain"/>
    <property type="match status" value="1"/>
</dbReference>
<dbReference type="EMBL" id="BMAC01000106">
    <property type="protein sequence ID" value="GFP85484.1"/>
    <property type="molecule type" value="Genomic_DNA"/>
</dbReference>
<evidence type="ECO:0000313" key="5">
    <source>
        <dbReference type="Proteomes" id="UP000653305"/>
    </source>
</evidence>
<dbReference type="OrthoDB" id="270167at2759"/>
<dbReference type="AlphaFoldDB" id="A0A830BLH0"/>
<evidence type="ECO:0000256" key="2">
    <source>
        <dbReference type="ARBA" id="ARBA00022737"/>
    </source>
</evidence>
<evidence type="ECO:0000313" key="4">
    <source>
        <dbReference type="EMBL" id="GFP85484.1"/>
    </source>
</evidence>
<name>A0A830BLH0_9LAMI</name>
<protein>
    <submittedName>
        <fullName evidence="4">Thiosulfate/3-mercaptopyruvate sulfurtransferase 1 mitochondrial</fullName>
    </submittedName>
</protein>